<dbReference type="HAMAP" id="MF_01326_A">
    <property type="entry name" value="Ribosomal_uL24_A"/>
    <property type="match status" value="1"/>
</dbReference>
<dbReference type="FunFam" id="2.30.30.30:FF:000009">
    <property type="entry name" value="60S ribosomal protein L26"/>
    <property type="match status" value="1"/>
</dbReference>
<dbReference type="CDD" id="cd06089">
    <property type="entry name" value="KOW_RPL26"/>
    <property type="match status" value="1"/>
</dbReference>
<feature type="domain" description="KOW" evidence="5">
    <location>
        <begin position="44"/>
        <end position="71"/>
    </location>
</feature>
<keyword evidence="4" id="KW-0699">rRNA-binding</keyword>
<dbReference type="NCBIfam" id="TIGR01080">
    <property type="entry name" value="rplX_A_E"/>
    <property type="match status" value="1"/>
</dbReference>
<keyword evidence="7" id="KW-1185">Reference proteome</keyword>
<dbReference type="InterPro" id="IPR005756">
    <property type="entry name" value="Ribosomal_uL24_euk/arc"/>
</dbReference>
<comment type="function">
    <text evidence="4">Located at the polypeptide exit tunnel on the outside of the subunit.</text>
</comment>
<evidence type="ECO:0000256" key="2">
    <source>
        <dbReference type="ARBA" id="ARBA00022980"/>
    </source>
</evidence>
<dbReference type="SUPFAM" id="SSF50104">
    <property type="entry name" value="Translation proteins SH3-like domain"/>
    <property type="match status" value="1"/>
</dbReference>
<evidence type="ECO:0000256" key="1">
    <source>
        <dbReference type="ARBA" id="ARBA00010618"/>
    </source>
</evidence>
<dbReference type="GeneID" id="89227553"/>
<name>A0AA96V4F5_9EURY</name>
<dbReference type="RefSeq" id="WP_338097923.1">
    <property type="nucleotide sequence ID" value="NZ_CP131061.1"/>
</dbReference>
<dbReference type="GO" id="GO:0006412">
    <property type="term" value="P:translation"/>
    <property type="evidence" value="ECO:0007669"/>
    <property type="project" value="UniProtKB-UniRule"/>
</dbReference>
<dbReference type="GO" id="GO:0003735">
    <property type="term" value="F:structural constituent of ribosome"/>
    <property type="evidence" value="ECO:0007669"/>
    <property type="project" value="UniProtKB-UniRule"/>
</dbReference>
<dbReference type="Proteomes" id="UP001304970">
    <property type="component" value="Chromosome"/>
</dbReference>
<dbReference type="PANTHER" id="PTHR11143">
    <property type="entry name" value="60S RIBOSOMAL PROTEIN L26 FAMILY MEMBER"/>
    <property type="match status" value="1"/>
</dbReference>
<dbReference type="InterPro" id="IPR005825">
    <property type="entry name" value="Ribosomal_uL24_CS"/>
</dbReference>
<keyword evidence="2 4" id="KW-0689">Ribosomal protein</keyword>
<dbReference type="SMART" id="SM00739">
    <property type="entry name" value="KOW"/>
    <property type="match status" value="1"/>
</dbReference>
<organism evidence="6 7">
    <name type="scientific">Methanolapillus ohkumae</name>
    <dbReference type="NCBI Taxonomy" id="3028298"/>
    <lineage>
        <taxon>Archaea</taxon>
        <taxon>Methanobacteriati</taxon>
        <taxon>Methanobacteriota</taxon>
        <taxon>Stenosarchaea group</taxon>
        <taxon>Methanomicrobia</taxon>
        <taxon>Methanosarcinales</taxon>
        <taxon>Methanosarcinaceae</taxon>
        <taxon>Methanolapillus</taxon>
    </lineage>
</organism>
<dbReference type="Pfam" id="PF16906">
    <property type="entry name" value="Ribosomal_L26"/>
    <property type="match status" value="1"/>
</dbReference>
<evidence type="ECO:0000256" key="4">
    <source>
        <dbReference type="HAMAP-Rule" id="MF_01326"/>
    </source>
</evidence>
<dbReference type="AlphaFoldDB" id="A0AA96V4F5"/>
<comment type="function">
    <text evidence="4">One of two assembly initiator proteins, it binds directly to the 5'-end of the 23S rRNA, where it nucleates assembly of the 50S subunit.</text>
</comment>
<dbReference type="EMBL" id="CP131061">
    <property type="protein sequence ID" value="WNY26394.1"/>
    <property type="molecule type" value="Genomic_DNA"/>
</dbReference>
<sequence length="119" mass="13388">MVTSIQPRKQRKARYNAPLHMRQKYMGARLSDDLSKKYNTRSAPVITGDTVLVMRGDFKGVSGKVEKVSLSDCVIHVTGVVSTKVNGEEVPRPIYPSNVMITKLELKDKTREARIRGKE</sequence>
<keyword evidence="4" id="KW-0694">RNA-binding</keyword>
<reference evidence="6 7" key="1">
    <citation type="submission" date="2023-07" db="EMBL/GenBank/DDBJ databases">
        <title>Closed genome sequence of Methanosarcinaceae archaeon Am2.</title>
        <authorList>
            <person name="Poehlein A."/>
            <person name="Protasov E."/>
            <person name="Platt K."/>
            <person name="Reeh H."/>
            <person name="Daniel R."/>
            <person name="Brune A."/>
        </authorList>
    </citation>
    <scope>NUCLEOTIDE SEQUENCE [LARGE SCALE GENOMIC DNA]</scope>
    <source>
        <strain evidence="6 7">Am2</strain>
    </source>
</reference>
<accession>A0AA96V4F5</accession>
<dbReference type="Gene3D" id="2.30.30.30">
    <property type="match status" value="1"/>
</dbReference>
<comment type="similarity">
    <text evidence="1 4">Belongs to the universal ribosomal protein uL24 family.</text>
</comment>
<dbReference type="InterPro" id="IPR008991">
    <property type="entry name" value="Translation_prot_SH3-like_sf"/>
</dbReference>
<dbReference type="PROSITE" id="PS01108">
    <property type="entry name" value="RIBOSOMAL_L24"/>
    <property type="match status" value="1"/>
</dbReference>
<dbReference type="InterPro" id="IPR041988">
    <property type="entry name" value="Ribosomal_uL24_KOW"/>
</dbReference>
<comment type="subunit">
    <text evidence="4">Part of the 50S ribosomal subunit.</text>
</comment>
<evidence type="ECO:0000259" key="5">
    <source>
        <dbReference type="SMART" id="SM00739"/>
    </source>
</evidence>
<dbReference type="InterPro" id="IPR005824">
    <property type="entry name" value="KOW"/>
</dbReference>
<gene>
    <name evidence="4" type="primary">rpl24</name>
    <name evidence="6" type="ORF">MsAm2_01550</name>
</gene>
<dbReference type="GO" id="GO:0015934">
    <property type="term" value="C:large ribosomal subunit"/>
    <property type="evidence" value="ECO:0007669"/>
    <property type="project" value="UniProtKB-UniRule"/>
</dbReference>
<proteinExistence type="inferred from homology"/>
<evidence type="ECO:0000313" key="6">
    <source>
        <dbReference type="EMBL" id="WNY26394.1"/>
    </source>
</evidence>
<evidence type="ECO:0000313" key="7">
    <source>
        <dbReference type="Proteomes" id="UP001304970"/>
    </source>
</evidence>
<evidence type="ECO:0000256" key="3">
    <source>
        <dbReference type="ARBA" id="ARBA00023274"/>
    </source>
</evidence>
<dbReference type="GO" id="GO:0019843">
    <property type="term" value="F:rRNA binding"/>
    <property type="evidence" value="ECO:0007669"/>
    <property type="project" value="UniProtKB-UniRule"/>
</dbReference>
<dbReference type="InterPro" id="IPR014722">
    <property type="entry name" value="Rib_uL2_dom2"/>
</dbReference>
<dbReference type="Pfam" id="PF00467">
    <property type="entry name" value="KOW"/>
    <property type="match status" value="1"/>
</dbReference>
<keyword evidence="3 4" id="KW-0687">Ribonucleoprotein</keyword>
<protein>
    <recommendedName>
        <fullName evidence="4">Large ribosomal subunit protein uL24</fullName>
    </recommendedName>
</protein>